<accession>A0A8H3EE26</accession>
<comment type="subcellular location">
    <subcellularLocation>
        <location evidence="1">Membrane</location>
        <topology evidence="1">Multi-pass membrane protein</topology>
    </subcellularLocation>
</comment>
<keyword evidence="8" id="KW-1185">Reference proteome</keyword>
<dbReference type="EMBL" id="CAJPDR010000011">
    <property type="protein sequence ID" value="CAF9905426.1"/>
    <property type="molecule type" value="Genomic_DNA"/>
</dbReference>
<keyword evidence="3 6" id="KW-0812">Transmembrane</keyword>
<evidence type="ECO:0000256" key="6">
    <source>
        <dbReference type="SAM" id="Phobius"/>
    </source>
</evidence>
<feature type="transmembrane region" description="Helical" evidence="6">
    <location>
        <begin position="186"/>
        <end position="208"/>
    </location>
</feature>
<evidence type="ECO:0000256" key="1">
    <source>
        <dbReference type="ARBA" id="ARBA00004141"/>
    </source>
</evidence>
<evidence type="ECO:0000256" key="4">
    <source>
        <dbReference type="ARBA" id="ARBA00022989"/>
    </source>
</evidence>
<gene>
    <name evidence="7" type="ORF">ALECFALPRED_000609</name>
</gene>
<proteinExistence type="inferred from homology"/>
<dbReference type="Gene3D" id="1.20.1250.20">
    <property type="entry name" value="MFS general substrate transporter like domains"/>
    <property type="match status" value="1"/>
</dbReference>
<keyword evidence="5 6" id="KW-0472">Membrane</keyword>
<protein>
    <submittedName>
        <fullName evidence="7">Uncharacterized protein</fullName>
    </submittedName>
</protein>
<dbReference type="AlphaFoldDB" id="A0A8H3EE26"/>
<feature type="transmembrane region" description="Helical" evidence="6">
    <location>
        <begin position="21"/>
        <end position="41"/>
    </location>
</feature>
<dbReference type="Proteomes" id="UP000664203">
    <property type="component" value="Unassembled WGS sequence"/>
</dbReference>
<evidence type="ECO:0000256" key="5">
    <source>
        <dbReference type="ARBA" id="ARBA00023136"/>
    </source>
</evidence>
<feature type="transmembrane region" description="Helical" evidence="6">
    <location>
        <begin position="316"/>
        <end position="334"/>
    </location>
</feature>
<evidence type="ECO:0000313" key="7">
    <source>
        <dbReference type="EMBL" id="CAF9905426.1"/>
    </source>
</evidence>
<organism evidence="7 8">
    <name type="scientific">Alectoria fallacina</name>
    <dbReference type="NCBI Taxonomy" id="1903189"/>
    <lineage>
        <taxon>Eukaryota</taxon>
        <taxon>Fungi</taxon>
        <taxon>Dikarya</taxon>
        <taxon>Ascomycota</taxon>
        <taxon>Pezizomycotina</taxon>
        <taxon>Lecanoromycetes</taxon>
        <taxon>OSLEUM clade</taxon>
        <taxon>Lecanoromycetidae</taxon>
        <taxon>Lecanorales</taxon>
        <taxon>Lecanorineae</taxon>
        <taxon>Parmeliaceae</taxon>
        <taxon>Alectoria</taxon>
    </lineage>
</organism>
<comment type="caution">
    <text evidence="7">The sequence shown here is derived from an EMBL/GenBank/DDBJ whole genome shotgun (WGS) entry which is preliminary data.</text>
</comment>
<evidence type="ECO:0000256" key="2">
    <source>
        <dbReference type="ARBA" id="ARBA00007520"/>
    </source>
</evidence>
<dbReference type="PANTHER" id="PTHR23501">
    <property type="entry name" value="MAJOR FACILITATOR SUPERFAMILY"/>
    <property type="match status" value="1"/>
</dbReference>
<sequence>MLVLLDEDHPRKNPFLVGLKTIDCFGTLTILCSTLIVLLGLEFGGVNFAWNSVTVLCLIVFGALAFLLFLFIEYKVAKEPILPLSLFTNLKSAALLTVCFAHGTVYISCAYFLPFYFQSTLQALPVHSGIWFLGVTGPLAATSLGATLYVQKTKRYSAVIRIGAVVQTIGFGLFITFPPYRSWVRIVLFQILVGMGVGALFQSTLLALQNHLQQQQQKLPGSDIPDAVVVTVPSGTMAFTFVRQMSYGISVVIGQLLLQSQMKPQLAALVKVGIAPDVALALTREDTVLATPLIRTLEVGQQAVVREAIARGLQRIWMLYVGVSGVGVVASMFVGRE</sequence>
<comment type="similarity">
    <text evidence="2">Belongs to the major facilitator superfamily. TCR/Tet family.</text>
</comment>
<name>A0A8H3EE26_9LECA</name>
<feature type="transmembrane region" description="Helical" evidence="6">
    <location>
        <begin position="53"/>
        <end position="72"/>
    </location>
</feature>
<dbReference type="SUPFAM" id="SSF103473">
    <property type="entry name" value="MFS general substrate transporter"/>
    <property type="match status" value="1"/>
</dbReference>
<feature type="transmembrane region" description="Helical" evidence="6">
    <location>
        <begin position="162"/>
        <end position="180"/>
    </location>
</feature>
<evidence type="ECO:0000256" key="3">
    <source>
        <dbReference type="ARBA" id="ARBA00022692"/>
    </source>
</evidence>
<feature type="transmembrane region" description="Helical" evidence="6">
    <location>
        <begin position="93"/>
        <end position="117"/>
    </location>
</feature>
<dbReference type="GO" id="GO:0022857">
    <property type="term" value="F:transmembrane transporter activity"/>
    <property type="evidence" value="ECO:0007669"/>
    <property type="project" value="TreeGrafter"/>
</dbReference>
<dbReference type="GO" id="GO:0005886">
    <property type="term" value="C:plasma membrane"/>
    <property type="evidence" value="ECO:0007669"/>
    <property type="project" value="TreeGrafter"/>
</dbReference>
<evidence type="ECO:0000313" key="8">
    <source>
        <dbReference type="Proteomes" id="UP000664203"/>
    </source>
</evidence>
<reference evidence="7" key="1">
    <citation type="submission" date="2021-03" db="EMBL/GenBank/DDBJ databases">
        <authorList>
            <person name="Tagirdzhanova G."/>
        </authorList>
    </citation>
    <scope>NUCLEOTIDE SEQUENCE</scope>
</reference>
<feature type="transmembrane region" description="Helical" evidence="6">
    <location>
        <begin position="129"/>
        <end position="150"/>
    </location>
</feature>
<dbReference type="OrthoDB" id="10021397at2759"/>
<keyword evidence="4 6" id="KW-1133">Transmembrane helix</keyword>
<dbReference type="PANTHER" id="PTHR23501:SF102">
    <property type="entry name" value="DRUG TRANSPORTER, PUTATIVE (AFU_ORTHOLOGUE AFUA_3G08530)-RELATED"/>
    <property type="match status" value="1"/>
</dbReference>
<dbReference type="InterPro" id="IPR036259">
    <property type="entry name" value="MFS_trans_sf"/>
</dbReference>